<dbReference type="KEGG" id="gms:SOIL9_39730"/>
<dbReference type="AlphaFoldDB" id="A0A6P2CXM4"/>
<accession>A0A6P2CXM4</accession>
<dbReference type="Pfam" id="PF13202">
    <property type="entry name" value="EF-hand_5"/>
    <property type="match status" value="6"/>
</dbReference>
<feature type="domain" description="EF-hand" evidence="4">
    <location>
        <begin position="416"/>
        <end position="451"/>
    </location>
</feature>
<dbReference type="InterPro" id="IPR002048">
    <property type="entry name" value="EF_hand_dom"/>
</dbReference>
<dbReference type="PROSITE" id="PS50222">
    <property type="entry name" value="EF_HAND_2"/>
    <property type="match status" value="5"/>
</dbReference>
<feature type="domain" description="EF-hand" evidence="4">
    <location>
        <begin position="373"/>
        <end position="408"/>
    </location>
</feature>
<keyword evidence="1" id="KW-0479">Metal-binding</keyword>
<dbReference type="PROSITE" id="PS00018">
    <property type="entry name" value="EF_HAND_1"/>
    <property type="match status" value="5"/>
</dbReference>
<reference evidence="5 6" key="1">
    <citation type="submission" date="2019-05" db="EMBL/GenBank/DDBJ databases">
        <authorList>
            <consortium name="Science for Life Laboratories"/>
        </authorList>
    </citation>
    <scope>NUCLEOTIDE SEQUENCE [LARGE SCALE GENOMIC DNA]</scope>
    <source>
        <strain evidence="5">Soil9</strain>
    </source>
</reference>
<dbReference type="SMART" id="SM00054">
    <property type="entry name" value="EFh"/>
    <property type="match status" value="6"/>
</dbReference>
<dbReference type="SUPFAM" id="SSF47473">
    <property type="entry name" value="EF-hand"/>
    <property type="match status" value="3"/>
</dbReference>
<organism evidence="5 6">
    <name type="scientific">Gemmata massiliana</name>
    <dbReference type="NCBI Taxonomy" id="1210884"/>
    <lineage>
        <taxon>Bacteria</taxon>
        <taxon>Pseudomonadati</taxon>
        <taxon>Planctomycetota</taxon>
        <taxon>Planctomycetia</taxon>
        <taxon>Gemmatales</taxon>
        <taxon>Gemmataceae</taxon>
        <taxon>Gemmata</taxon>
    </lineage>
</organism>
<feature type="chain" id="PRO_5026822127" description="EF-hand domain-containing protein" evidence="3">
    <location>
        <begin position="24"/>
        <end position="539"/>
    </location>
</feature>
<protein>
    <recommendedName>
        <fullName evidence="4">EF-hand domain-containing protein</fullName>
    </recommendedName>
</protein>
<feature type="domain" description="EF-hand" evidence="4">
    <location>
        <begin position="484"/>
        <end position="519"/>
    </location>
</feature>
<evidence type="ECO:0000259" key="4">
    <source>
        <dbReference type="PROSITE" id="PS50222"/>
    </source>
</evidence>
<evidence type="ECO:0000256" key="1">
    <source>
        <dbReference type="ARBA" id="ARBA00022723"/>
    </source>
</evidence>
<proteinExistence type="predicted"/>
<evidence type="ECO:0000256" key="2">
    <source>
        <dbReference type="ARBA" id="ARBA00022737"/>
    </source>
</evidence>
<dbReference type="PANTHER" id="PTHR10827">
    <property type="entry name" value="RETICULOCALBIN"/>
    <property type="match status" value="1"/>
</dbReference>
<keyword evidence="6" id="KW-1185">Reference proteome</keyword>
<feature type="domain" description="EF-hand" evidence="4">
    <location>
        <begin position="64"/>
        <end position="99"/>
    </location>
</feature>
<dbReference type="InterPro" id="IPR018247">
    <property type="entry name" value="EF_Hand_1_Ca_BS"/>
</dbReference>
<evidence type="ECO:0000256" key="3">
    <source>
        <dbReference type="SAM" id="SignalP"/>
    </source>
</evidence>
<dbReference type="Gene3D" id="1.10.238.10">
    <property type="entry name" value="EF-hand"/>
    <property type="match status" value="3"/>
</dbReference>
<sequence>MRTTLIAGCVLVVTCGFAPFVMGADPAPKSPARSESLELVVVSEARLTRIELRIDLDGRSAPAIWNETFDKLFAYYDRNGDGALDEKEAAQLPSPFALRQLLWGQSTPYSGRPAVLKELDTDGDNRVSKAELVGYYQRGGIGHPLVGVGRPQSTAALTAALLKGIDTDNNGTVSEAEWKAAADALRKLDRNDDELIGPGELVPKIGYPGTLGAILLAPPTASEKPVSELDGLPVIVLPADLADTHWASVVVGRRDRDKDGKLDSKEAGLPVDVFATLDAKRSRKLTPAELAAWRKEEPTARHTIRLGKLEQGRPAVERTGASFEMGLLRIDVRPDPGKMPELVAVTRKRYLDRFTDADANADGFVEESEIAKRNQSELRQLLPAADRDGDGKLSRAELVAWLDLQDQITAGHALLTVLDHGAGLFELLDVDHDGSLSVPELRGAWDRVKGAGCIASDGRFDVGKLPRQLILTVSRGHPVNPLGSTRRDGPAWFKAMDRNGDGFVSRREFTGTAELFEKLDLDKDGLLSPEEAKRAEMKK</sequence>
<dbReference type="RefSeq" id="WP_162668418.1">
    <property type="nucleotide sequence ID" value="NZ_LR593886.1"/>
</dbReference>
<dbReference type="PANTHER" id="PTHR10827:SF98">
    <property type="entry name" value="45 KDA CALCIUM-BINDING PROTEIN"/>
    <property type="match status" value="1"/>
</dbReference>
<keyword evidence="3" id="KW-0732">Signal</keyword>
<dbReference type="EMBL" id="LR593886">
    <property type="protein sequence ID" value="VTR93741.1"/>
    <property type="molecule type" value="Genomic_DNA"/>
</dbReference>
<keyword evidence="2" id="KW-0677">Repeat</keyword>
<gene>
    <name evidence="5" type="ORF">SOIL9_39730</name>
</gene>
<feature type="signal peptide" evidence="3">
    <location>
        <begin position="1"/>
        <end position="23"/>
    </location>
</feature>
<evidence type="ECO:0000313" key="5">
    <source>
        <dbReference type="EMBL" id="VTR93741.1"/>
    </source>
</evidence>
<feature type="domain" description="EF-hand" evidence="4">
    <location>
        <begin position="114"/>
        <end position="142"/>
    </location>
</feature>
<dbReference type="InterPro" id="IPR011992">
    <property type="entry name" value="EF-hand-dom_pair"/>
</dbReference>
<name>A0A6P2CXM4_9BACT</name>
<dbReference type="Proteomes" id="UP000464178">
    <property type="component" value="Chromosome"/>
</dbReference>
<evidence type="ECO:0000313" key="6">
    <source>
        <dbReference type="Proteomes" id="UP000464178"/>
    </source>
</evidence>
<dbReference type="GO" id="GO:0005509">
    <property type="term" value="F:calcium ion binding"/>
    <property type="evidence" value="ECO:0007669"/>
    <property type="project" value="InterPro"/>
</dbReference>